<proteinExistence type="predicted"/>
<organism evidence="2">
    <name type="scientific">Chloropicon laureae</name>
    <dbReference type="NCBI Taxonomy" id="464258"/>
    <lineage>
        <taxon>Eukaryota</taxon>
        <taxon>Viridiplantae</taxon>
        <taxon>Chlorophyta</taxon>
        <taxon>Chloropicophyceae</taxon>
        <taxon>Chloropicales</taxon>
        <taxon>Chloropicaceae</taxon>
        <taxon>Chloropicon</taxon>
    </lineage>
</organism>
<evidence type="ECO:0000313" key="2">
    <source>
        <dbReference type="EMBL" id="CAE0026016.1"/>
    </source>
</evidence>
<name>A0A7S3E5D1_9CHLO</name>
<sequence>MCVSLSAGSVVAQDEASKTVATVLAGLTDRGSERIAGGRSRGGASERRAGRASRWFGREREQSEPEDLGDDLGLLEPLFFEPLLLDEVEERMAIFDEILDDRVDELEDFALSLSPVSVETVNVGGNNGFSICNGRERNIENCTSQFRN</sequence>
<protein>
    <submittedName>
        <fullName evidence="2">Uncharacterized protein</fullName>
    </submittedName>
</protein>
<gene>
    <name evidence="2" type="ORF">CLAU1311_LOCUS7717</name>
</gene>
<evidence type="ECO:0000256" key="1">
    <source>
        <dbReference type="SAM" id="MobiDB-lite"/>
    </source>
</evidence>
<dbReference type="AlphaFoldDB" id="A0A7S3E5D1"/>
<reference evidence="2" key="1">
    <citation type="submission" date="2021-01" db="EMBL/GenBank/DDBJ databases">
        <authorList>
            <person name="Corre E."/>
            <person name="Pelletier E."/>
            <person name="Niang G."/>
            <person name="Scheremetjew M."/>
            <person name="Finn R."/>
            <person name="Kale V."/>
            <person name="Holt S."/>
            <person name="Cochrane G."/>
            <person name="Meng A."/>
            <person name="Brown T."/>
            <person name="Cohen L."/>
        </authorList>
    </citation>
    <scope>NUCLEOTIDE SEQUENCE</scope>
    <source>
        <strain evidence="2">RCC856</strain>
    </source>
</reference>
<feature type="region of interest" description="Disordered" evidence="1">
    <location>
        <begin position="34"/>
        <end position="70"/>
    </location>
</feature>
<accession>A0A7S3E5D1</accession>
<dbReference type="EMBL" id="HBHU01011834">
    <property type="protein sequence ID" value="CAE0026016.1"/>
    <property type="molecule type" value="Transcribed_RNA"/>
</dbReference>